<organism evidence="6 7">
    <name type="scientific">Elsinoe australis</name>
    <dbReference type="NCBI Taxonomy" id="40998"/>
    <lineage>
        <taxon>Eukaryota</taxon>
        <taxon>Fungi</taxon>
        <taxon>Dikarya</taxon>
        <taxon>Ascomycota</taxon>
        <taxon>Pezizomycotina</taxon>
        <taxon>Dothideomycetes</taxon>
        <taxon>Dothideomycetidae</taxon>
        <taxon>Myriangiales</taxon>
        <taxon>Elsinoaceae</taxon>
        <taxon>Elsinoe</taxon>
    </lineage>
</organism>
<dbReference type="PANTHER" id="PTHR34997">
    <property type="entry name" value="AM15"/>
    <property type="match status" value="1"/>
</dbReference>
<proteinExistence type="predicted"/>
<evidence type="ECO:0000259" key="5">
    <source>
        <dbReference type="PROSITE" id="PS51782"/>
    </source>
</evidence>
<dbReference type="CDD" id="cd00118">
    <property type="entry name" value="LysM"/>
    <property type="match status" value="2"/>
</dbReference>
<dbReference type="PROSITE" id="PS51257">
    <property type="entry name" value="PROKAR_LIPOPROTEIN"/>
    <property type="match status" value="1"/>
</dbReference>
<dbReference type="GO" id="GO:0008061">
    <property type="term" value="F:chitin binding"/>
    <property type="evidence" value="ECO:0007669"/>
    <property type="project" value="UniProtKB-KW"/>
</dbReference>
<dbReference type="EMBL" id="NHZQ01000419">
    <property type="protein sequence ID" value="PSK36635.1"/>
    <property type="molecule type" value="Genomic_DNA"/>
</dbReference>
<dbReference type="Proteomes" id="UP000243723">
    <property type="component" value="Unassembled WGS sequence"/>
</dbReference>
<feature type="region of interest" description="Disordered" evidence="4">
    <location>
        <begin position="124"/>
        <end position="146"/>
    </location>
</feature>
<feature type="domain" description="LysM" evidence="5">
    <location>
        <begin position="155"/>
        <end position="201"/>
    </location>
</feature>
<keyword evidence="7" id="KW-1185">Reference proteome</keyword>
<dbReference type="Gene3D" id="3.10.350.10">
    <property type="entry name" value="LysM domain"/>
    <property type="match status" value="2"/>
</dbReference>
<evidence type="ECO:0000256" key="2">
    <source>
        <dbReference type="ARBA" id="ARBA00022729"/>
    </source>
</evidence>
<protein>
    <submittedName>
        <fullName evidence="6">Sphingosine N-acyltransferase lag1 isoform B</fullName>
    </submittedName>
</protein>
<keyword evidence="6" id="KW-0808">Transferase</keyword>
<dbReference type="Pfam" id="PF01476">
    <property type="entry name" value="LysM"/>
    <property type="match status" value="2"/>
</dbReference>
<evidence type="ECO:0000313" key="6">
    <source>
        <dbReference type="EMBL" id="PSK36635.1"/>
    </source>
</evidence>
<dbReference type="GO" id="GO:0016746">
    <property type="term" value="F:acyltransferase activity"/>
    <property type="evidence" value="ECO:0007669"/>
    <property type="project" value="UniProtKB-KW"/>
</dbReference>
<dbReference type="OrthoDB" id="2281372at2759"/>
<name>A0A2P7YL22_9PEZI</name>
<evidence type="ECO:0000256" key="1">
    <source>
        <dbReference type="ARBA" id="ARBA00022669"/>
    </source>
</evidence>
<dbReference type="SMART" id="SM00257">
    <property type="entry name" value="LysM"/>
    <property type="match status" value="2"/>
</dbReference>
<evidence type="ECO:0000256" key="4">
    <source>
        <dbReference type="SAM" id="MobiDB-lite"/>
    </source>
</evidence>
<dbReference type="InterPro" id="IPR036779">
    <property type="entry name" value="LysM_dom_sf"/>
</dbReference>
<comment type="caution">
    <text evidence="6">The sequence shown here is derived from an EMBL/GenBank/DDBJ whole genome shotgun (WGS) entry which is preliminary data.</text>
</comment>
<accession>A0A2P7YL22</accession>
<keyword evidence="2" id="KW-0732">Signal</keyword>
<dbReference type="AlphaFoldDB" id="A0A2P7YL22"/>
<dbReference type="PANTHER" id="PTHR34997:SF2">
    <property type="entry name" value="LYSM DOMAIN-CONTAINING PROTEIN-RELATED"/>
    <property type="match status" value="1"/>
</dbReference>
<reference evidence="6 7" key="1">
    <citation type="submission" date="2017-05" db="EMBL/GenBank/DDBJ databases">
        <title>Draft genome sequence of Elsinoe australis.</title>
        <authorList>
            <person name="Cheng Q."/>
        </authorList>
    </citation>
    <scope>NUCLEOTIDE SEQUENCE [LARGE SCALE GENOMIC DNA]</scope>
    <source>
        <strain evidence="6 7">NL1</strain>
    </source>
</reference>
<feature type="compositionally biased region" description="Pro residues" evidence="4">
    <location>
        <begin position="127"/>
        <end position="137"/>
    </location>
</feature>
<dbReference type="PROSITE" id="PS51782">
    <property type="entry name" value="LYSM"/>
    <property type="match status" value="2"/>
</dbReference>
<dbReference type="SUPFAM" id="SSF54106">
    <property type="entry name" value="LysM domain"/>
    <property type="match status" value="2"/>
</dbReference>
<evidence type="ECO:0000313" key="7">
    <source>
        <dbReference type="Proteomes" id="UP000243723"/>
    </source>
</evidence>
<dbReference type="InterPro" id="IPR018392">
    <property type="entry name" value="LysM"/>
</dbReference>
<feature type="region of interest" description="Disordered" evidence="4">
    <location>
        <begin position="40"/>
        <end position="60"/>
    </location>
</feature>
<dbReference type="STRING" id="40998.A0A2P7YL22"/>
<keyword evidence="1" id="KW-0147">Chitin-binding</keyword>
<gene>
    <name evidence="6" type="ORF">B9Z65_1818</name>
</gene>
<feature type="compositionally biased region" description="Pro residues" evidence="4">
    <location>
        <begin position="40"/>
        <end position="56"/>
    </location>
</feature>
<feature type="domain" description="LysM" evidence="5">
    <location>
        <begin position="69"/>
        <end position="116"/>
    </location>
</feature>
<sequence>MASRSLTCNYAWNPAVGTACTGLWLDYYVCVGVTGAPSPTVPSDPHPTTPTVPSGPSPTQAGLISSCTRFHEVVSGDTCDGIQRRYNTFSLADFYAWNPAVGTNCASLWLSYFVCIGVPGTPSSPTVAPPPPPPPAPTTQGPQPQQPGIPASCNNFYLVQGGEWCQKIADQYRIGLNQFYSWNPSVGSSCGSLWGGYYVCVGSW</sequence>
<evidence type="ECO:0000256" key="3">
    <source>
        <dbReference type="ARBA" id="ARBA00023026"/>
    </source>
</evidence>
<keyword evidence="6" id="KW-0012">Acyltransferase</keyword>
<dbReference type="InterPro" id="IPR052210">
    <property type="entry name" value="LysM1-like"/>
</dbReference>
<keyword evidence="3" id="KW-0843">Virulence</keyword>